<keyword evidence="13 14" id="KW-0395">Inflammatory response</keyword>
<keyword evidence="12" id="KW-0325">Glycoprotein</keyword>
<comment type="subcellular location">
    <subcellularLocation>
        <location evidence="1">Membrane</location>
        <topology evidence="1">Single-pass type I membrane protein</topology>
    </subcellularLocation>
</comment>
<keyword evidence="4" id="KW-0433">Leucine-rich repeat</keyword>
<dbReference type="InterPro" id="IPR000157">
    <property type="entry name" value="TIR_dom"/>
</dbReference>
<protein>
    <submittedName>
        <fullName evidence="21">Toll-like receptor 2</fullName>
    </submittedName>
</protein>
<evidence type="ECO:0000256" key="1">
    <source>
        <dbReference type="ARBA" id="ARBA00004479"/>
    </source>
</evidence>
<feature type="signal peptide" evidence="18">
    <location>
        <begin position="1"/>
        <end position="22"/>
    </location>
</feature>
<dbReference type="GeneID" id="110069865"/>
<dbReference type="PANTHER" id="PTHR24365">
    <property type="entry name" value="TOLL-LIKE RECEPTOR"/>
    <property type="match status" value="1"/>
</dbReference>
<name>A0A6J0S9Q2_9SAUR</name>
<dbReference type="Pfam" id="PF01582">
    <property type="entry name" value="TIR"/>
    <property type="match status" value="1"/>
</dbReference>
<dbReference type="PRINTS" id="PR01537">
    <property type="entry name" value="INTRLKN1R1F"/>
</dbReference>
<sequence>MELASFVMLCLLFLRAAEQAEAFVCQIFSPQRASCRGQNLVKIPSNLSSALEFLDLSYNKIKSVTSGDLSALIRLKGLDLGYNNIVSVARDAFSSNVLLEQLILFNNSLREIPSQALKPLKNLKVLSMSNNLYPRATLDATFGALKNLEELSMGGSAIATVGREDFLPLEAVPLKKFALKTASSLREYQRGAFSKLNASALWCDIALDNYAEALPLILRDLRGKPLKYLRFRNLFKFTYYTDSTDLFSSLAEVDVEELVFFRGKFNENLLRLVLQNVQKSPVRDLSFIAIDFARSPEWKPTEAGVANLTLRRLVLKDISNPDILRFDWTFTWFAGVSYLSILNVNFNFVPCDAWEEMRNLVALDVSNNRLTDEYIYNEACLYQGIVPHLEQFNLSYNALARLGTVARLTAHWPRLSALDLRHNQIGSANDLPCIWTRSLVWLTLAYNAVTTDIFRCLPTTLSFLDLSHSQLERLEMGYFEAAVDLQELLLTGNKIKFIPTEWRCPNLKLLAVDGNSFGVIGRGSFVNMPRLTQLKAGNNPYQCVCDLHRFLQETFGNRKLTLLDWPHGWTCYHPEPLLDTPVAAYNPWVTECDVTVVVAIAVSITATVIVVCMVLCWRFDLPWYLKATFQIVRSKYRAGRSQGSRPFTYHAFISYSFSDAEWVRRELLQKLEASSPPYHVCIHERDFTPGRWIIDNIIDNIEKSRKVIFVLSRSFVDSEWCNYELYFAHQRAVGLGFEDVVLVVKEAIDPQALPHKFYKLRKMLSAKTYLEWPAEPSRQAFFWLQLTSVLGKPARVHMEPKDHPEHADRRPGGVAGSHRETGSFTEENSATDVPLEVRQSRT</sequence>
<feature type="domain" description="TIR" evidence="19">
    <location>
        <begin position="647"/>
        <end position="790"/>
    </location>
</feature>
<accession>A0A6J0S9Q2</accession>
<dbReference type="Pfam" id="PF13855">
    <property type="entry name" value="LRR_8"/>
    <property type="match status" value="1"/>
</dbReference>
<evidence type="ECO:0000313" key="20">
    <source>
        <dbReference type="Proteomes" id="UP001652642"/>
    </source>
</evidence>
<evidence type="ECO:0000256" key="8">
    <source>
        <dbReference type="ARBA" id="ARBA00022859"/>
    </source>
</evidence>
<gene>
    <name evidence="21" type="primary">LOC110069865</name>
</gene>
<feature type="transmembrane region" description="Helical" evidence="17">
    <location>
        <begin position="596"/>
        <end position="617"/>
    </location>
</feature>
<dbReference type="InterPro" id="IPR032675">
    <property type="entry name" value="LRR_dom_sf"/>
</dbReference>
<dbReference type="OrthoDB" id="1081807at2759"/>
<keyword evidence="10 17" id="KW-0472">Membrane</keyword>
<feature type="disulfide bond" evidence="15">
    <location>
        <begin position="433"/>
        <end position="456"/>
    </location>
</feature>
<evidence type="ECO:0000256" key="4">
    <source>
        <dbReference type="ARBA" id="ARBA00022614"/>
    </source>
</evidence>
<keyword evidence="3 14" id="KW-0399">Innate immunity</keyword>
<evidence type="ECO:0000256" key="17">
    <source>
        <dbReference type="SAM" id="Phobius"/>
    </source>
</evidence>
<evidence type="ECO:0000256" key="5">
    <source>
        <dbReference type="ARBA" id="ARBA00022692"/>
    </source>
</evidence>
<evidence type="ECO:0000256" key="6">
    <source>
        <dbReference type="ARBA" id="ARBA00022729"/>
    </source>
</evidence>
<dbReference type="AlphaFoldDB" id="A0A6J0S9Q2"/>
<comment type="similarity">
    <text evidence="2 14">Belongs to the Toll-like receptor family.</text>
</comment>
<evidence type="ECO:0000256" key="15">
    <source>
        <dbReference type="PIRSR" id="PIRSR037595-2"/>
    </source>
</evidence>
<dbReference type="InterPro" id="IPR035897">
    <property type="entry name" value="Toll_tir_struct_dom_sf"/>
</dbReference>
<dbReference type="InParanoid" id="A0A6J0S9Q2"/>
<dbReference type="KEGG" id="pvt:110069865"/>
<keyword evidence="11 14" id="KW-0675">Receptor</keyword>
<keyword evidence="5 17" id="KW-0812">Transmembrane</keyword>
<evidence type="ECO:0000256" key="3">
    <source>
        <dbReference type="ARBA" id="ARBA00022588"/>
    </source>
</evidence>
<keyword evidence="6 18" id="KW-0732">Signal</keyword>
<dbReference type="InterPro" id="IPR003591">
    <property type="entry name" value="Leu-rich_rpt_typical-subtyp"/>
</dbReference>
<dbReference type="GO" id="GO:0004888">
    <property type="term" value="F:transmembrane signaling receptor activity"/>
    <property type="evidence" value="ECO:0007669"/>
    <property type="project" value="InterPro"/>
</dbReference>
<evidence type="ECO:0000256" key="18">
    <source>
        <dbReference type="SAM" id="SignalP"/>
    </source>
</evidence>
<dbReference type="SMART" id="SM00369">
    <property type="entry name" value="LRR_TYP"/>
    <property type="match status" value="6"/>
</dbReference>
<dbReference type="PROSITE" id="PS51450">
    <property type="entry name" value="LRR"/>
    <property type="match status" value="1"/>
</dbReference>
<keyword evidence="15" id="KW-1015">Disulfide bond</keyword>
<keyword evidence="20" id="KW-1185">Reference proteome</keyword>
<feature type="chain" id="PRO_5046455704" evidence="18">
    <location>
        <begin position="23"/>
        <end position="842"/>
    </location>
</feature>
<dbReference type="Gene3D" id="3.80.10.10">
    <property type="entry name" value="Ribonuclease Inhibitor"/>
    <property type="match status" value="1"/>
</dbReference>
<feature type="compositionally biased region" description="Polar residues" evidence="16">
    <location>
        <begin position="822"/>
        <end position="831"/>
    </location>
</feature>
<feature type="disulfide bond" evidence="15">
    <location>
        <begin position="351"/>
        <end position="380"/>
    </location>
</feature>
<dbReference type="PROSITE" id="PS50104">
    <property type="entry name" value="TIR"/>
    <property type="match status" value="1"/>
</dbReference>
<keyword evidence="7" id="KW-0677">Repeat</keyword>
<keyword evidence="8 14" id="KW-0391">Immunity</keyword>
<dbReference type="InterPro" id="IPR001611">
    <property type="entry name" value="Leu-rich_rpt"/>
</dbReference>
<proteinExistence type="inferred from homology"/>
<evidence type="ECO:0000256" key="11">
    <source>
        <dbReference type="ARBA" id="ARBA00023170"/>
    </source>
</evidence>
<dbReference type="SMART" id="SM00255">
    <property type="entry name" value="TIR"/>
    <property type="match status" value="1"/>
</dbReference>
<dbReference type="GO" id="GO:0045087">
    <property type="term" value="P:innate immune response"/>
    <property type="evidence" value="ECO:0007669"/>
    <property type="project" value="UniProtKB-UniRule"/>
</dbReference>
<evidence type="ECO:0000256" key="14">
    <source>
        <dbReference type="PIRNR" id="PIRNR037595"/>
    </source>
</evidence>
<evidence type="ECO:0000256" key="13">
    <source>
        <dbReference type="ARBA" id="ARBA00023198"/>
    </source>
</evidence>
<evidence type="ECO:0000259" key="19">
    <source>
        <dbReference type="PROSITE" id="PS50104"/>
    </source>
</evidence>
<dbReference type="SUPFAM" id="SSF52200">
    <property type="entry name" value="Toll/Interleukin receptor TIR domain"/>
    <property type="match status" value="1"/>
</dbReference>
<dbReference type="Gene3D" id="3.40.50.10140">
    <property type="entry name" value="Toll/interleukin-1 receptor homology (TIR) domain"/>
    <property type="match status" value="1"/>
</dbReference>
<organism evidence="20 21">
    <name type="scientific">Pogona vitticeps</name>
    <name type="common">central bearded dragon</name>
    <dbReference type="NCBI Taxonomy" id="103695"/>
    <lineage>
        <taxon>Eukaryota</taxon>
        <taxon>Metazoa</taxon>
        <taxon>Chordata</taxon>
        <taxon>Craniata</taxon>
        <taxon>Vertebrata</taxon>
        <taxon>Euteleostomi</taxon>
        <taxon>Lepidosauria</taxon>
        <taxon>Squamata</taxon>
        <taxon>Bifurcata</taxon>
        <taxon>Unidentata</taxon>
        <taxon>Episquamata</taxon>
        <taxon>Toxicofera</taxon>
        <taxon>Iguania</taxon>
        <taxon>Acrodonta</taxon>
        <taxon>Agamidae</taxon>
        <taxon>Amphibolurinae</taxon>
        <taxon>Pogona</taxon>
    </lineage>
</organism>
<evidence type="ECO:0000256" key="7">
    <source>
        <dbReference type="ARBA" id="ARBA00022737"/>
    </source>
</evidence>
<dbReference type="PANTHER" id="PTHR24365:SF26">
    <property type="entry name" value="TOLL-LIKE RECEPTOR 18"/>
    <property type="match status" value="1"/>
</dbReference>
<dbReference type="GO" id="GO:0006954">
    <property type="term" value="P:inflammatory response"/>
    <property type="evidence" value="ECO:0007669"/>
    <property type="project" value="UniProtKB-UniRule"/>
</dbReference>
<reference evidence="21" key="1">
    <citation type="submission" date="2025-08" db="UniProtKB">
        <authorList>
            <consortium name="RefSeq"/>
        </authorList>
    </citation>
    <scope>IDENTIFICATION</scope>
</reference>
<dbReference type="RefSeq" id="XP_020633096.2">
    <property type="nucleotide sequence ID" value="XM_020777437.2"/>
</dbReference>
<evidence type="ECO:0000313" key="21">
    <source>
        <dbReference type="RefSeq" id="XP_020633096.2"/>
    </source>
</evidence>
<feature type="region of interest" description="Disordered" evidence="16">
    <location>
        <begin position="795"/>
        <end position="842"/>
    </location>
</feature>
<dbReference type="GO" id="GO:0005886">
    <property type="term" value="C:plasma membrane"/>
    <property type="evidence" value="ECO:0007669"/>
    <property type="project" value="TreeGrafter"/>
</dbReference>
<feature type="compositionally biased region" description="Basic and acidic residues" evidence="16">
    <location>
        <begin position="796"/>
        <end position="821"/>
    </location>
</feature>
<evidence type="ECO:0000256" key="10">
    <source>
        <dbReference type="ARBA" id="ARBA00023136"/>
    </source>
</evidence>
<dbReference type="PIRSF" id="PIRSF037595">
    <property type="entry name" value="Toll-like_receptor"/>
    <property type="match status" value="1"/>
</dbReference>
<evidence type="ECO:0000256" key="2">
    <source>
        <dbReference type="ARBA" id="ARBA00009634"/>
    </source>
</evidence>
<dbReference type="GO" id="GO:0002224">
    <property type="term" value="P:toll-like receptor signaling pathway"/>
    <property type="evidence" value="ECO:0007669"/>
    <property type="project" value="InterPro"/>
</dbReference>
<keyword evidence="9 17" id="KW-1133">Transmembrane helix</keyword>
<evidence type="ECO:0000256" key="9">
    <source>
        <dbReference type="ARBA" id="ARBA00022989"/>
    </source>
</evidence>
<evidence type="ECO:0000256" key="16">
    <source>
        <dbReference type="SAM" id="MobiDB-lite"/>
    </source>
</evidence>
<evidence type="ECO:0000256" key="12">
    <source>
        <dbReference type="ARBA" id="ARBA00023180"/>
    </source>
</evidence>
<dbReference type="SUPFAM" id="SSF52058">
    <property type="entry name" value="L domain-like"/>
    <property type="match status" value="1"/>
</dbReference>
<dbReference type="Proteomes" id="UP001652642">
    <property type="component" value="Chromosome 15"/>
</dbReference>
<dbReference type="InterPro" id="IPR017241">
    <property type="entry name" value="Toll-like_receptor"/>
</dbReference>